<reference evidence="1 2" key="1">
    <citation type="submission" date="2019-05" db="EMBL/GenBank/DDBJ databases">
        <title>Another draft genome of Portunus trituberculatus and its Hox gene families provides insights of decapod evolution.</title>
        <authorList>
            <person name="Jeong J.-H."/>
            <person name="Song I."/>
            <person name="Kim S."/>
            <person name="Choi T."/>
            <person name="Kim D."/>
            <person name="Ryu S."/>
            <person name="Kim W."/>
        </authorList>
    </citation>
    <scope>NUCLEOTIDE SEQUENCE [LARGE SCALE GENOMIC DNA]</scope>
    <source>
        <tissue evidence="1">Muscle</tissue>
    </source>
</reference>
<evidence type="ECO:0000313" key="1">
    <source>
        <dbReference type="EMBL" id="MPC54741.1"/>
    </source>
</evidence>
<organism evidence="1 2">
    <name type="scientific">Portunus trituberculatus</name>
    <name type="common">Swimming crab</name>
    <name type="synonym">Neptunus trituberculatus</name>
    <dbReference type="NCBI Taxonomy" id="210409"/>
    <lineage>
        <taxon>Eukaryota</taxon>
        <taxon>Metazoa</taxon>
        <taxon>Ecdysozoa</taxon>
        <taxon>Arthropoda</taxon>
        <taxon>Crustacea</taxon>
        <taxon>Multicrustacea</taxon>
        <taxon>Malacostraca</taxon>
        <taxon>Eumalacostraca</taxon>
        <taxon>Eucarida</taxon>
        <taxon>Decapoda</taxon>
        <taxon>Pleocyemata</taxon>
        <taxon>Brachyura</taxon>
        <taxon>Eubrachyura</taxon>
        <taxon>Portunoidea</taxon>
        <taxon>Portunidae</taxon>
        <taxon>Portuninae</taxon>
        <taxon>Portunus</taxon>
    </lineage>
</organism>
<comment type="caution">
    <text evidence="1">The sequence shown here is derived from an EMBL/GenBank/DDBJ whole genome shotgun (WGS) entry which is preliminary data.</text>
</comment>
<sequence>MCCGRLVSEAVVQAGLWCDGGKEEWGNKDMKRTVTGLRSPHLLSLRNASRGLLNIAVNL</sequence>
<protein>
    <submittedName>
        <fullName evidence="1">Uncharacterized protein</fullName>
    </submittedName>
</protein>
<accession>A0A5B7G4D7</accession>
<proteinExistence type="predicted"/>
<dbReference type="Proteomes" id="UP000324222">
    <property type="component" value="Unassembled WGS sequence"/>
</dbReference>
<dbReference type="EMBL" id="VSRR010012603">
    <property type="protein sequence ID" value="MPC54741.1"/>
    <property type="molecule type" value="Genomic_DNA"/>
</dbReference>
<gene>
    <name evidence="1" type="ORF">E2C01_048666</name>
</gene>
<evidence type="ECO:0000313" key="2">
    <source>
        <dbReference type="Proteomes" id="UP000324222"/>
    </source>
</evidence>
<dbReference type="AlphaFoldDB" id="A0A5B7G4D7"/>
<name>A0A5B7G4D7_PORTR</name>
<keyword evidence="2" id="KW-1185">Reference proteome</keyword>